<reference evidence="1 2" key="1">
    <citation type="submission" date="2019-03" db="EMBL/GenBank/DDBJ databases">
        <title>Single cell metagenomics reveals metabolic interactions within the superorganism composed of flagellate Streblomastix strix and complex community of Bacteroidetes bacteria on its surface.</title>
        <authorList>
            <person name="Treitli S.C."/>
            <person name="Kolisko M."/>
            <person name="Husnik F."/>
            <person name="Keeling P."/>
            <person name="Hampl V."/>
        </authorList>
    </citation>
    <scope>NUCLEOTIDE SEQUENCE [LARGE SCALE GENOMIC DNA]</scope>
    <source>
        <strain evidence="1">ST1C</strain>
    </source>
</reference>
<organism evidence="1 2">
    <name type="scientific">Streblomastix strix</name>
    <dbReference type="NCBI Taxonomy" id="222440"/>
    <lineage>
        <taxon>Eukaryota</taxon>
        <taxon>Metamonada</taxon>
        <taxon>Preaxostyla</taxon>
        <taxon>Oxymonadida</taxon>
        <taxon>Streblomastigidae</taxon>
        <taxon>Streblomastix</taxon>
    </lineage>
</organism>
<evidence type="ECO:0000313" key="2">
    <source>
        <dbReference type="Proteomes" id="UP000324800"/>
    </source>
</evidence>
<protein>
    <submittedName>
        <fullName evidence="1">Uncharacterized protein</fullName>
    </submittedName>
</protein>
<comment type="caution">
    <text evidence="1">The sequence shown here is derived from an EMBL/GenBank/DDBJ whole genome shotgun (WGS) entry which is preliminary data.</text>
</comment>
<gene>
    <name evidence="1" type="ORF">EZS28_042549</name>
</gene>
<evidence type="ECO:0000313" key="1">
    <source>
        <dbReference type="EMBL" id="KAA6361924.1"/>
    </source>
</evidence>
<dbReference type="EMBL" id="SNRW01024885">
    <property type="protein sequence ID" value="KAA6361924.1"/>
    <property type="molecule type" value="Genomic_DNA"/>
</dbReference>
<dbReference type="AlphaFoldDB" id="A0A5J4TUI6"/>
<name>A0A5J4TUI6_9EUKA</name>
<accession>A0A5J4TUI6</accession>
<proteinExistence type="predicted"/>
<sequence length="215" mass="23661">MLTFDRNDRISASDALKLPFFTGPQAIAQITPEIRSLASATQTAIQRGDKSVSIYDANIIFIFPVSSEKSIIGIDPESDRTQIISQTPSDPVQQQIPIPPNAQQSDNQISLQQMSFVQPDVIRGAQIQQSVIVPKASSKQQPKPVPKIQQIQRQVTSSPQPITVNLEVPSGMHGHMNRSRFMKDDTYACMAESSVLFKPNKAPQEDGNSGKTVNY</sequence>
<dbReference type="Proteomes" id="UP000324800">
    <property type="component" value="Unassembled WGS sequence"/>
</dbReference>